<dbReference type="Proteomes" id="UP000756346">
    <property type="component" value="Unassembled WGS sequence"/>
</dbReference>
<keyword evidence="3" id="KW-1185">Reference proteome</keyword>
<evidence type="ECO:0000313" key="2">
    <source>
        <dbReference type="EMBL" id="KAH7034872.1"/>
    </source>
</evidence>
<dbReference type="GeneID" id="70182666"/>
<dbReference type="Pfam" id="PF07818">
    <property type="entry name" value="HCNGP"/>
    <property type="match status" value="1"/>
</dbReference>
<name>A0A9P8YDH4_9PEZI</name>
<feature type="compositionally biased region" description="Low complexity" evidence="1">
    <location>
        <begin position="40"/>
        <end position="85"/>
    </location>
</feature>
<dbReference type="OrthoDB" id="1714508at2759"/>
<evidence type="ECO:0000256" key="1">
    <source>
        <dbReference type="SAM" id="MobiDB-lite"/>
    </source>
</evidence>
<feature type="compositionally biased region" description="Pro residues" evidence="1">
    <location>
        <begin position="125"/>
        <end position="136"/>
    </location>
</feature>
<reference evidence="2" key="1">
    <citation type="journal article" date="2021" name="Nat. Commun.">
        <title>Genetic determinants of endophytism in the Arabidopsis root mycobiome.</title>
        <authorList>
            <person name="Mesny F."/>
            <person name="Miyauchi S."/>
            <person name="Thiergart T."/>
            <person name="Pickel B."/>
            <person name="Atanasova L."/>
            <person name="Karlsson M."/>
            <person name="Huettel B."/>
            <person name="Barry K.W."/>
            <person name="Haridas S."/>
            <person name="Chen C."/>
            <person name="Bauer D."/>
            <person name="Andreopoulos W."/>
            <person name="Pangilinan J."/>
            <person name="LaButti K."/>
            <person name="Riley R."/>
            <person name="Lipzen A."/>
            <person name="Clum A."/>
            <person name="Drula E."/>
            <person name="Henrissat B."/>
            <person name="Kohler A."/>
            <person name="Grigoriev I.V."/>
            <person name="Martin F.M."/>
            <person name="Hacquard S."/>
        </authorList>
    </citation>
    <scope>NUCLEOTIDE SEQUENCE</scope>
    <source>
        <strain evidence="2">MPI-CAGE-CH-0230</strain>
    </source>
</reference>
<dbReference type="PANTHER" id="PTHR13464:SF0">
    <property type="entry name" value="SAP30-BINDING PROTEIN"/>
    <property type="match status" value="1"/>
</dbReference>
<dbReference type="InterPro" id="IPR012479">
    <property type="entry name" value="SAP30BP"/>
</dbReference>
<gene>
    <name evidence="2" type="ORF">B0I36DRAFT_317135</name>
</gene>
<feature type="compositionally biased region" description="Basic and acidic residues" evidence="1">
    <location>
        <begin position="286"/>
        <end position="295"/>
    </location>
</feature>
<accession>A0A9P8YDH4</accession>
<dbReference type="RefSeq" id="XP_046014965.1">
    <property type="nucleotide sequence ID" value="XM_046153120.1"/>
</dbReference>
<protein>
    <submittedName>
        <fullName evidence="2">HCNGP-like protein-domain-containing protein</fullName>
    </submittedName>
</protein>
<sequence>MALVGYGSSDDEDDELQPQQPQEQPVSKTDEGVSLGDAKSTSSGATASSQPAQHEPQQQQQQSQSLQQDVATTAPIATTPEAAVPLQPAPIGPQLGPSAAPGPQDSSVSTASFPPLEGAEDDQGPSPPSLPPPQAPGSPYTSHRATLRSLTLPTVPDMDIPASPPGSPTAEERQLSSKFEHFLDLKKKQGVHFNSRIGTSAAMRNPALTDKLLGFVDVDHKAQYANTLPQTVWDPAAFPRSSYKEQLRQSQADVAASRARGKGAPVAFVPSSSSSAGGAQSASGTQDKRKTRFDA</sequence>
<feature type="compositionally biased region" description="Low complexity" evidence="1">
    <location>
        <begin position="271"/>
        <end position="284"/>
    </location>
</feature>
<dbReference type="EMBL" id="JAGTJQ010000003">
    <property type="protein sequence ID" value="KAH7034872.1"/>
    <property type="molecule type" value="Genomic_DNA"/>
</dbReference>
<dbReference type="AlphaFoldDB" id="A0A9P8YDH4"/>
<organism evidence="2 3">
    <name type="scientific">Microdochium trichocladiopsis</name>
    <dbReference type="NCBI Taxonomy" id="1682393"/>
    <lineage>
        <taxon>Eukaryota</taxon>
        <taxon>Fungi</taxon>
        <taxon>Dikarya</taxon>
        <taxon>Ascomycota</taxon>
        <taxon>Pezizomycotina</taxon>
        <taxon>Sordariomycetes</taxon>
        <taxon>Xylariomycetidae</taxon>
        <taxon>Xylariales</taxon>
        <taxon>Microdochiaceae</taxon>
        <taxon>Microdochium</taxon>
    </lineage>
</organism>
<dbReference type="GO" id="GO:0005634">
    <property type="term" value="C:nucleus"/>
    <property type="evidence" value="ECO:0007669"/>
    <property type="project" value="TreeGrafter"/>
</dbReference>
<feature type="region of interest" description="Disordered" evidence="1">
    <location>
        <begin position="1"/>
        <end position="176"/>
    </location>
</feature>
<evidence type="ECO:0000313" key="3">
    <source>
        <dbReference type="Proteomes" id="UP000756346"/>
    </source>
</evidence>
<comment type="caution">
    <text evidence="2">The sequence shown here is derived from an EMBL/GenBank/DDBJ whole genome shotgun (WGS) entry which is preliminary data.</text>
</comment>
<dbReference type="PANTHER" id="PTHR13464">
    <property type="entry name" value="TRANSCRIPTIONAL REGULATOR PROTEIN HCNGP"/>
    <property type="match status" value="1"/>
</dbReference>
<dbReference type="GO" id="GO:0006355">
    <property type="term" value="P:regulation of DNA-templated transcription"/>
    <property type="evidence" value="ECO:0007669"/>
    <property type="project" value="InterPro"/>
</dbReference>
<feature type="region of interest" description="Disordered" evidence="1">
    <location>
        <begin position="241"/>
        <end position="295"/>
    </location>
</feature>
<proteinExistence type="predicted"/>
<feature type="compositionally biased region" description="Polar residues" evidence="1">
    <location>
        <begin position="140"/>
        <end position="152"/>
    </location>
</feature>